<name>A0A0D2NJJ7_9CHLO</name>
<evidence type="ECO:0000313" key="3">
    <source>
        <dbReference type="Proteomes" id="UP000054498"/>
    </source>
</evidence>
<keyword evidence="3" id="KW-1185">Reference proteome</keyword>
<dbReference type="Proteomes" id="UP000054498">
    <property type="component" value="Unassembled WGS sequence"/>
</dbReference>
<dbReference type="KEGG" id="mng:MNEG_2911"/>
<protein>
    <submittedName>
        <fullName evidence="2">Uncharacterized protein</fullName>
    </submittedName>
</protein>
<gene>
    <name evidence="2" type="ORF">MNEG_2911</name>
</gene>
<dbReference type="Gene3D" id="3.80.10.10">
    <property type="entry name" value="Ribonuclease Inhibitor"/>
    <property type="match status" value="1"/>
</dbReference>
<evidence type="ECO:0000313" key="2">
    <source>
        <dbReference type="EMBL" id="KIZ05046.1"/>
    </source>
</evidence>
<dbReference type="InterPro" id="IPR032675">
    <property type="entry name" value="LRR_dom_sf"/>
</dbReference>
<comment type="subcellular location">
    <subcellularLocation>
        <location evidence="1">Cytoplasm</location>
        <location evidence="1">Cytoskeleton</location>
        <location evidence="1">Cilium axoneme</location>
    </subcellularLocation>
</comment>
<dbReference type="AlphaFoldDB" id="A0A0D2NJJ7"/>
<accession>A0A0D2NJJ7</accession>
<dbReference type="EMBL" id="KK100565">
    <property type="protein sequence ID" value="KIZ05046.1"/>
    <property type="molecule type" value="Genomic_DNA"/>
</dbReference>
<dbReference type="GeneID" id="25735789"/>
<organism evidence="2 3">
    <name type="scientific">Monoraphidium neglectum</name>
    <dbReference type="NCBI Taxonomy" id="145388"/>
    <lineage>
        <taxon>Eukaryota</taxon>
        <taxon>Viridiplantae</taxon>
        <taxon>Chlorophyta</taxon>
        <taxon>core chlorophytes</taxon>
        <taxon>Chlorophyceae</taxon>
        <taxon>CS clade</taxon>
        <taxon>Sphaeropleales</taxon>
        <taxon>Selenastraceae</taxon>
        <taxon>Monoraphidium</taxon>
    </lineage>
</organism>
<dbReference type="RefSeq" id="XP_013904065.1">
    <property type="nucleotide sequence ID" value="XM_014048611.1"/>
</dbReference>
<evidence type="ECO:0000256" key="1">
    <source>
        <dbReference type="ARBA" id="ARBA00004430"/>
    </source>
</evidence>
<proteinExistence type="predicted"/>
<sequence length="582" mass="63100">MTAPETPPVSLVDLPKSALLAMCSALASPAAHAALRLTCQHLRATDALLQRQVRFAGACGGTRGLPLASAAQLSARFPAAECVVFLGVDSAEHLLHLGTRLSQLPRGAWAAVRRLPRVCGRLESVGIHYTGRDGLARLARALPPVASWVTALAVAALACAEGDAAEVEAALSQLTALRSLAWGDIHDPAPADADDLSPYAALRALAGAARFMAALESIRAAANDPLMLLAGGGGALQTLEVSVAWGEDPLLPKLLGLPRLELLTTLTVKPDWDETLDTSVLAAIAAACPSLVTLAVVGWDFEVDLRDTGDWNTAAITMPALRTLKLHTLHDVGLAPGVLSRVAPRLRALSVPLARRDDFITDLLRGHTALETLEYDWRELGLDCKLEEPEELDLPQHFAALQLSVDAPPTVRTLVFRPPTFEECLVVDEEQIALELAHLARAARTYWRAFEDLTLCLPFTLPMLLRQGLSGLAQARVLCLEGWQWPRDPRRWALHGSADSGAVPLYPNLRLLCIDCTHFGPAFHPMGRKRLELLLEHVWAFFSSRCSLTVEVRLKKAEQDATGNTVFMRLESLYSNTRFNFV</sequence>
<reference evidence="2 3" key="1">
    <citation type="journal article" date="2013" name="BMC Genomics">
        <title>Reconstruction of the lipid metabolism for the microalga Monoraphidium neglectum from its genome sequence reveals characteristics suitable for biofuel production.</title>
        <authorList>
            <person name="Bogen C."/>
            <person name="Al-Dilaimi A."/>
            <person name="Albersmeier A."/>
            <person name="Wichmann J."/>
            <person name="Grundmann M."/>
            <person name="Rupp O."/>
            <person name="Lauersen K.J."/>
            <person name="Blifernez-Klassen O."/>
            <person name="Kalinowski J."/>
            <person name="Goesmann A."/>
            <person name="Mussgnug J.H."/>
            <person name="Kruse O."/>
        </authorList>
    </citation>
    <scope>NUCLEOTIDE SEQUENCE [LARGE SCALE GENOMIC DNA]</scope>
    <source>
        <strain evidence="2 3">SAG 48.87</strain>
    </source>
</reference>
<dbReference type="GO" id="GO:0005930">
    <property type="term" value="C:axoneme"/>
    <property type="evidence" value="ECO:0007669"/>
    <property type="project" value="UniProtKB-SubCell"/>
</dbReference>